<dbReference type="PROSITE" id="PS50801">
    <property type="entry name" value="STAS"/>
    <property type="match status" value="1"/>
</dbReference>
<dbReference type="PANTHER" id="PTHR33495">
    <property type="entry name" value="ANTI-SIGMA FACTOR ANTAGONIST TM_1081-RELATED-RELATED"/>
    <property type="match status" value="1"/>
</dbReference>
<keyword evidence="5" id="KW-1185">Reference proteome</keyword>
<dbReference type="CDD" id="cd07043">
    <property type="entry name" value="STAS_anti-anti-sigma_factors"/>
    <property type="match status" value="1"/>
</dbReference>
<dbReference type="PANTHER" id="PTHR33495:SF2">
    <property type="entry name" value="ANTI-SIGMA FACTOR ANTAGONIST TM_1081-RELATED"/>
    <property type="match status" value="1"/>
</dbReference>
<proteinExistence type="inferred from homology"/>
<accession>A0A2M8LZE3</accession>
<dbReference type="InterPro" id="IPR003658">
    <property type="entry name" value="Anti-sigma_ant"/>
</dbReference>
<name>A0A2M8LZE3_9ACTN</name>
<evidence type="ECO:0000259" key="3">
    <source>
        <dbReference type="PROSITE" id="PS50801"/>
    </source>
</evidence>
<dbReference type="InterPro" id="IPR002645">
    <property type="entry name" value="STAS_dom"/>
</dbReference>
<organism evidence="4 5">
    <name type="scientific">Streptomyces carminius</name>
    <dbReference type="NCBI Taxonomy" id="2665496"/>
    <lineage>
        <taxon>Bacteria</taxon>
        <taxon>Bacillati</taxon>
        <taxon>Actinomycetota</taxon>
        <taxon>Actinomycetes</taxon>
        <taxon>Kitasatosporales</taxon>
        <taxon>Streptomycetaceae</taxon>
        <taxon>Streptomyces</taxon>
    </lineage>
</organism>
<protein>
    <recommendedName>
        <fullName evidence="2">Anti-sigma factor antagonist</fullName>
    </recommendedName>
</protein>
<gene>
    <name evidence="4" type="ORF">CUT44_13080</name>
</gene>
<comment type="similarity">
    <text evidence="1 2">Belongs to the anti-sigma-factor antagonist family.</text>
</comment>
<evidence type="ECO:0000256" key="1">
    <source>
        <dbReference type="ARBA" id="ARBA00009013"/>
    </source>
</evidence>
<dbReference type="Gene3D" id="3.30.750.24">
    <property type="entry name" value="STAS domain"/>
    <property type="match status" value="1"/>
</dbReference>
<evidence type="ECO:0000313" key="5">
    <source>
        <dbReference type="Proteomes" id="UP000230407"/>
    </source>
</evidence>
<dbReference type="GO" id="GO:0043856">
    <property type="term" value="F:anti-sigma factor antagonist activity"/>
    <property type="evidence" value="ECO:0007669"/>
    <property type="project" value="InterPro"/>
</dbReference>
<comment type="caution">
    <text evidence="4">The sequence shown here is derived from an EMBL/GenBank/DDBJ whole genome shotgun (WGS) entry which is preliminary data.</text>
</comment>
<evidence type="ECO:0000313" key="4">
    <source>
        <dbReference type="EMBL" id="PJE97309.1"/>
    </source>
</evidence>
<feature type="domain" description="STAS" evidence="3">
    <location>
        <begin position="16"/>
        <end position="115"/>
    </location>
</feature>
<dbReference type="Proteomes" id="UP000230407">
    <property type="component" value="Unassembled WGS sequence"/>
</dbReference>
<sequence length="123" mass="12782">MTDDFALTVQRTDGPLALVAVAGEIDMETAPALRTRALEVIAQGHPRLILDLAAVTFCDSSGLNVLINIVRCAKAAGGSLALAAVPDRLARMLDFTGVSTLMLSYPGIDEAVSAHHTTAPEPG</sequence>
<dbReference type="SUPFAM" id="SSF52091">
    <property type="entry name" value="SpoIIaa-like"/>
    <property type="match status" value="1"/>
</dbReference>
<evidence type="ECO:0000256" key="2">
    <source>
        <dbReference type="RuleBase" id="RU003749"/>
    </source>
</evidence>
<reference evidence="4 5" key="1">
    <citation type="submission" date="2017-11" db="EMBL/GenBank/DDBJ databases">
        <title>Streptomyces carmine sp. nov., a novel actinomycete isolated from Sophora alopecuroides in Xinjiang, China.</title>
        <authorList>
            <person name="Wang Y."/>
            <person name="Luo X."/>
            <person name="Wan C."/>
            <person name="Zhang L."/>
        </authorList>
    </citation>
    <scope>NUCLEOTIDE SEQUENCE [LARGE SCALE GENOMIC DNA]</scope>
    <source>
        <strain evidence="4 5">TRM SA0054</strain>
    </source>
</reference>
<dbReference type="InterPro" id="IPR036513">
    <property type="entry name" value="STAS_dom_sf"/>
</dbReference>
<dbReference type="Pfam" id="PF01740">
    <property type="entry name" value="STAS"/>
    <property type="match status" value="1"/>
</dbReference>
<dbReference type="RefSeq" id="WP_100202145.1">
    <property type="nucleotide sequence ID" value="NZ_PGGW01000044.1"/>
</dbReference>
<dbReference type="EMBL" id="PGGW01000044">
    <property type="protein sequence ID" value="PJE97309.1"/>
    <property type="molecule type" value="Genomic_DNA"/>
</dbReference>
<dbReference type="AlphaFoldDB" id="A0A2M8LZE3"/>
<dbReference type="NCBIfam" id="TIGR00377">
    <property type="entry name" value="ant_ant_sig"/>
    <property type="match status" value="1"/>
</dbReference>